<dbReference type="GO" id="GO:0045271">
    <property type="term" value="C:respiratory chain complex I"/>
    <property type="evidence" value="ECO:0007669"/>
    <property type="project" value="InterPro"/>
</dbReference>
<accession>A0A1D1W5J6</accession>
<keyword evidence="8 11" id="KW-0472">Membrane</keyword>
<proteinExistence type="inferred from homology"/>
<comment type="subcellular location">
    <subcellularLocation>
        <location evidence="1">Mitochondrion inner membrane</location>
        <topology evidence="1">Multi-pass membrane protein</topology>
        <orientation evidence="1">Matrix side</orientation>
    </subcellularLocation>
</comment>
<evidence type="ECO:0000256" key="8">
    <source>
        <dbReference type="ARBA" id="ARBA00023136"/>
    </source>
</evidence>
<evidence type="ECO:0000256" key="3">
    <source>
        <dbReference type="ARBA" id="ARBA00018191"/>
    </source>
</evidence>
<dbReference type="PANTHER" id="PTHR21382:SF1">
    <property type="entry name" value="NADH DEHYDROGENASE [UBIQUINONE] 1 ALPHA SUBCOMPLEX SUBUNIT 11"/>
    <property type="match status" value="1"/>
</dbReference>
<keyword evidence="7" id="KW-0496">Mitochondrion</keyword>
<protein>
    <recommendedName>
        <fullName evidence="3">NADH dehydrogenase [ubiquinone] 1 alpha subcomplex subunit 11</fullName>
    </recommendedName>
    <alternativeName>
        <fullName evidence="9">Complex I-B14.7</fullName>
    </alternativeName>
    <alternativeName>
        <fullName evidence="10">NADH-ubiquinone oxidoreductase subunit B14.7</fullName>
    </alternativeName>
</protein>
<dbReference type="AlphaFoldDB" id="A0A1D1W5J6"/>
<gene>
    <name evidence="12" type="primary">RvY_17288-1</name>
    <name evidence="12" type="synonym">RvY_17288.1</name>
    <name evidence="12" type="ORF">RvY_17288</name>
</gene>
<evidence type="ECO:0000256" key="5">
    <source>
        <dbReference type="ARBA" id="ARBA00022792"/>
    </source>
</evidence>
<comment type="similarity">
    <text evidence="2">Belongs to the complex I NDUFA11 subunit family.</text>
</comment>
<dbReference type="GO" id="GO:0006120">
    <property type="term" value="P:mitochondrial electron transport, NADH to ubiquinone"/>
    <property type="evidence" value="ECO:0007669"/>
    <property type="project" value="InterPro"/>
</dbReference>
<sequence length="223" mass="24938">MGIVRNFWWYRYYDTPEGEDCFHKTFYMSKWLFTGGCGWGLVEAWFNRHLIAGGPRATGVILRALTHSAFPAAAVGATFGAVACMSSALRKKEDDWNYTVGGLAAGAVFGALIMKSVAHGSIVMIFFGIGGYLKRTGMHGNFNFHSNPDLIRKNRIVTPSLWWRDYGNKWWNIEKFQPNATRYYFPSNTDPLPVSFTGGADLKPTQPPVYGTPSEPGKGFMLR</sequence>
<dbReference type="STRING" id="947166.A0A1D1W5J6"/>
<reference evidence="12 13" key="1">
    <citation type="journal article" date="2016" name="Nat. Commun.">
        <title>Extremotolerant tardigrade genome and improved radiotolerance of human cultured cells by tardigrade-unique protein.</title>
        <authorList>
            <person name="Hashimoto T."/>
            <person name="Horikawa D.D."/>
            <person name="Saito Y."/>
            <person name="Kuwahara H."/>
            <person name="Kozuka-Hata H."/>
            <person name="Shin-I T."/>
            <person name="Minakuchi Y."/>
            <person name="Ohishi K."/>
            <person name="Motoyama A."/>
            <person name="Aizu T."/>
            <person name="Enomoto A."/>
            <person name="Kondo K."/>
            <person name="Tanaka S."/>
            <person name="Hara Y."/>
            <person name="Koshikawa S."/>
            <person name="Sagara H."/>
            <person name="Miura T."/>
            <person name="Yokobori S."/>
            <person name="Miyagawa K."/>
            <person name="Suzuki Y."/>
            <person name="Kubo T."/>
            <person name="Oyama M."/>
            <person name="Kohara Y."/>
            <person name="Fujiyama A."/>
            <person name="Arakawa K."/>
            <person name="Katayama T."/>
            <person name="Toyoda A."/>
            <person name="Kunieda T."/>
        </authorList>
    </citation>
    <scope>NUCLEOTIDE SEQUENCE [LARGE SCALE GENOMIC DNA]</scope>
    <source>
        <strain evidence="12 13">YOKOZUNA-1</strain>
    </source>
</reference>
<organism evidence="12 13">
    <name type="scientific">Ramazzottius varieornatus</name>
    <name type="common">Water bear</name>
    <name type="synonym">Tardigrade</name>
    <dbReference type="NCBI Taxonomy" id="947166"/>
    <lineage>
        <taxon>Eukaryota</taxon>
        <taxon>Metazoa</taxon>
        <taxon>Ecdysozoa</taxon>
        <taxon>Tardigrada</taxon>
        <taxon>Eutardigrada</taxon>
        <taxon>Parachela</taxon>
        <taxon>Hypsibioidea</taxon>
        <taxon>Ramazzottiidae</taxon>
        <taxon>Ramazzottius</taxon>
    </lineage>
</organism>
<evidence type="ECO:0000256" key="11">
    <source>
        <dbReference type="SAM" id="Phobius"/>
    </source>
</evidence>
<dbReference type="Pfam" id="PF02466">
    <property type="entry name" value="Tim17"/>
    <property type="match status" value="1"/>
</dbReference>
<evidence type="ECO:0000313" key="13">
    <source>
        <dbReference type="Proteomes" id="UP000186922"/>
    </source>
</evidence>
<dbReference type="Proteomes" id="UP000186922">
    <property type="component" value="Unassembled WGS sequence"/>
</dbReference>
<name>A0A1D1W5J6_RAMVA</name>
<dbReference type="OrthoDB" id="1913277at2759"/>
<dbReference type="InterPro" id="IPR039205">
    <property type="entry name" value="NDUFA11"/>
</dbReference>
<evidence type="ECO:0000256" key="2">
    <source>
        <dbReference type="ARBA" id="ARBA00008699"/>
    </source>
</evidence>
<evidence type="ECO:0000256" key="1">
    <source>
        <dbReference type="ARBA" id="ARBA00004292"/>
    </source>
</evidence>
<comment type="caution">
    <text evidence="12">The sequence shown here is derived from an EMBL/GenBank/DDBJ whole genome shotgun (WGS) entry which is preliminary data.</text>
</comment>
<keyword evidence="13" id="KW-1185">Reference proteome</keyword>
<dbReference type="PANTHER" id="PTHR21382">
    <property type="entry name" value="NADH-UBIQUINONE OXIDOREDUCTASE SUBUNIT"/>
    <property type="match status" value="1"/>
</dbReference>
<evidence type="ECO:0000256" key="10">
    <source>
        <dbReference type="ARBA" id="ARBA00031497"/>
    </source>
</evidence>
<evidence type="ECO:0000256" key="9">
    <source>
        <dbReference type="ARBA" id="ARBA00030608"/>
    </source>
</evidence>
<keyword evidence="5" id="KW-0999">Mitochondrion inner membrane</keyword>
<dbReference type="GO" id="GO:0005743">
    <property type="term" value="C:mitochondrial inner membrane"/>
    <property type="evidence" value="ECO:0007669"/>
    <property type="project" value="UniProtKB-SubCell"/>
</dbReference>
<dbReference type="EMBL" id="BDGG01000015">
    <property type="protein sequence ID" value="GAV07458.1"/>
    <property type="molecule type" value="Genomic_DNA"/>
</dbReference>
<keyword evidence="4 11" id="KW-0812">Transmembrane</keyword>
<feature type="transmembrane region" description="Helical" evidence="11">
    <location>
        <begin position="109"/>
        <end position="133"/>
    </location>
</feature>
<evidence type="ECO:0000256" key="7">
    <source>
        <dbReference type="ARBA" id="ARBA00023128"/>
    </source>
</evidence>
<evidence type="ECO:0000256" key="4">
    <source>
        <dbReference type="ARBA" id="ARBA00022692"/>
    </source>
</evidence>
<evidence type="ECO:0000256" key="6">
    <source>
        <dbReference type="ARBA" id="ARBA00022989"/>
    </source>
</evidence>
<feature type="transmembrane region" description="Helical" evidence="11">
    <location>
        <begin position="69"/>
        <end position="89"/>
    </location>
</feature>
<evidence type="ECO:0000313" key="12">
    <source>
        <dbReference type="EMBL" id="GAV07458.1"/>
    </source>
</evidence>
<keyword evidence="6 11" id="KW-1133">Transmembrane helix</keyword>